<accession>A0ACC2XRD5</accession>
<dbReference type="EMBL" id="JASBWV010000007">
    <property type="protein sequence ID" value="KAJ9125894.1"/>
    <property type="molecule type" value="Genomic_DNA"/>
</dbReference>
<comment type="caution">
    <text evidence="1">The sequence shown here is derived from an EMBL/GenBank/DDBJ whole genome shotgun (WGS) entry which is preliminary data.</text>
</comment>
<reference evidence="1" key="1">
    <citation type="submission" date="2023-04" db="EMBL/GenBank/DDBJ databases">
        <title>Draft Genome sequencing of Naganishia species isolated from polar environments using Oxford Nanopore Technology.</title>
        <authorList>
            <person name="Leo P."/>
            <person name="Venkateswaran K."/>
        </authorList>
    </citation>
    <scope>NUCLEOTIDE SEQUENCE</scope>
    <source>
        <strain evidence="1">DBVPG 5303</strain>
    </source>
</reference>
<protein>
    <submittedName>
        <fullName evidence="1">Uncharacterized protein</fullName>
    </submittedName>
</protein>
<dbReference type="Proteomes" id="UP001234202">
    <property type="component" value="Unassembled WGS sequence"/>
</dbReference>
<keyword evidence="2" id="KW-1185">Reference proteome</keyword>
<evidence type="ECO:0000313" key="1">
    <source>
        <dbReference type="EMBL" id="KAJ9125894.1"/>
    </source>
</evidence>
<organism evidence="1 2">
    <name type="scientific">Naganishia onofrii</name>
    <dbReference type="NCBI Taxonomy" id="1851511"/>
    <lineage>
        <taxon>Eukaryota</taxon>
        <taxon>Fungi</taxon>
        <taxon>Dikarya</taxon>
        <taxon>Basidiomycota</taxon>
        <taxon>Agaricomycotina</taxon>
        <taxon>Tremellomycetes</taxon>
        <taxon>Filobasidiales</taxon>
        <taxon>Filobasidiaceae</taxon>
        <taxon>Naganishia</taxon>
    </lineage>
</organism>
<proteinExistence type="predicted"/>
<name>A0ACC2XRD5_9TREE</name>
<gene>
    <name evidence="1" type="ORF">QFC24_002679</name>
</gene>
<evidence type="ECO:0000313" key="2">
    <source>
        <dbReference type="Proteomes" id="UP001234202"/>
    </source>
</evidence>
<sequence length="2203" mass="237577">MDEFGAPPVEEDFTTIPLEDRCTHKNWKARQSAYIELITRFGKTASDDDPFFRPYLNSDLLKKWVTDSNAVAQEKGVDAVCALLKDSGENAARTRPDVAPSLVDKCLGSTRAGTKRSAIELCMLYIEVENTGEGVINDLLRGLDAKQPKLVASTVTALKQIVTEFGVKPLGDIKPIVKALTKIFAHSDKTVRAEGTALTLALYSYLGQALLPSLQDLKPVQLKELTEAFQAMDTSGQPGGSGKPTRFTRKQAREMQASINAGGQPGELDEAEPEAEQMNALDLIEATDIVRQLPSNFHEQIASTKWKDKVELLTDCLKVLEGKPKIVDNPELSSYVSALAARMKDVNVLVVQNSAAMIAALATGVENRGFGKYRSVVMPPILDRLKEKKTMDALGNTLDAVFSSTTFSEIVEDCVTALKNKNPMVRQGTLLFLVRALASTREQPTKNDLEAIAKAQVSQLGDSQGDVRAAAMDGLGHLMKIFGERAMNPYLEGVSEIQQGKIKESFEKAEVKCKGGAAKSLKAASATPSALQPSSSAASRGMPNSEPASKALPRKPMMSSMKATAEPPGSPAIRSVQKVANTPQTKTPSISAFNIGGLSEDSPRSAPRPMARPPPMIKRAAPPSKPASSAKPATKSAGAFALPAPGAGEPVKYKFAPEEAEAQAAELIPTDIQTGLADGQWKERLGAAERLVTWIGDGNADNAESEVLFRYLCKTPGWNEKNFQVSGKVFAAMAAIAQKCSTFGRPSAALAIGPLSDKLGDMKLKKPASEALGMFAEKTSLGFVLSQAYEPMTKQKAPKAQADALTWVKQSIIEFGIAGVALKDLIAFLKTGLQSANGAVRSSATATLVTLRLYIGTDVTGFLEDLNPALLSTINSEFDKVANQTAPEPTRQSEELQRTASSGAAASGPGGQATTDPLDDLIPRVDLDKLVASTAVIADSKSDSWKVRKEAFEALLAVLEQKSNSRLKPNMGEIGTVLKNRLSDANLSVKILCLNIVSKIAVGMGSAFQAHGRSLSSPVASVLADQKVTTRNAALETLGVMAEATDGLDCMIAGFATSMENNNPLLRSSLLGFVVAQLQKESHSPPADLSPLIPVTLSSIEDRSADVRKPAQALLPLLVAIVGFAEVADKVSNLKPASRNTIMPLLEKARSASIAAKSAKSAPEGTGLPSSQSTSVAKLPARTAPKASSATIAGAPPTAMPGSPRVRAPLAPLPARATGMATKANALRASSLKQPSDENLNALPRPAARSRLSIRPSTGIMSETTSHSNVDKQAASLNKETPFSTVNIEPKAIRARRDLAKWSFDTNNPNQLLDYLQKQMEGHVSVDLVANLFSNDRLAEKDHMSGLTTLDEFYTASSDGNVYSIANDILEEIRHANMDLALKYTAIRMQEGSTQMILKCLDIIFHIVENVNQSEHRSFSDAEINVFMPALIRKLGDNKFKDKLSNIFAIIDRTVPSSKVLQFCVEYGVDSTNSKTRAASLEMLSHLIRKRGDIAPSASSVKLYRRIAEQISSPDSNTRNHALDCIAYLHKYSGNSAFNYTQDLSQKERDLLQNRIDKLAGSRSSGPSSVSSPPQELESSTATSDASDILRHGSTTSARGASEAVTDPMVPREEGSLPASSSSMSTQDSIEGPPPYSRPRTNFEIRARAVRHQVLSSRTAIPHPSAPAVHASASPFRRPPSPTIHPSARARQLAPPPAYEQTRAQDLVCETAEDVEQRIRQANTSDAKVCVDCLKALQAQLIAKPHLFADHVPLLLSTVTRQFERLFEKEGRIDQDGMFRMAKHLIQTMSNFCDLPELLAKVTADILQDLLEQLTLGLLILTDDTHKEMARFVNMTILRLFAANDQVVLFRSLFNLLNKIAEPFTPASPTEGIAARHGELVLKCIWKRSRSAEADIRKGKLRAVDLFRILEDFLSVVPAREWKRRSTSGFPLGDMPLRTIKVLIQHIFGEVLSPFHPESYLTKPLLLVWPGVLGERGSIEALQLQFGDNYKDCEIYTYVWRLCREGRSADRQQAIPVECAHGIPSGPAPPYEQGATAAPQTVTEASAASLIEDELDQRLHQLVTSASEVGSAKGEAMPELHTFLKQHPEKKPKFEAMLDVALGPSKYKLFIKRKLQNLAEVGTGPAHSNGNSSAAKSTGETSASGSPQPGSDRPSKPRQSVAPQSVIPADADDDTKLAMYREKLKYHALGQNNGTPDDGPAST</sequence>